<dbReference type="AlphaFoldDB" id="A0A0N0NPC6"/>
<dbReference type="OrthoDB" id="67965at2759"/>
<name>A0A0N0NPC6_9EURO</name>
<feature type="coiled-coil region" evidence="1">
    <location>
        <begin position="279"/>
        <end position="306"/>
    </location>
</feature>
<accession>A0A0N0NPC6</accession>
<gene>
    <name evidence="2" type="ORF">AB675_9546</name>
</gene>
<keyword evidence="1" id="KW-0175">Coiled coil</keyword>
<dbReference type="Pfam" id="PF06966">
    <property type="entry name" value="DUF1295"/>
    <property type="match status" value="1"/>
</dbReference>
<comment type="caution">
    <text evidence="2">The sequence shown here is derived from an EMBL/GenBank/DDBJ whole genome shotgun (WGS) entry which is preliminary data.</text>
</comment>
<dbReference type="RefSeq" id="XP_018002531.1">
    <property type="nucleotide sequence ID" value="XM_018150089.1"/>
</dbReference>
<dbReference type="EMBL" id="LFJN01000007">
    <property type="protein sequence ID" value="KPI42568.1"/>
    <property type="molecule type" value="Genomic_DNA"/>
</dbReference>
<dbReference type="Proteomes" id="UP000038010">
    <property type="component" value="Unassembled WGS sequence"/>
</dbReference>
<dbReference type="GeneID" id="28741969"/>
<evidence type="ECO:0000313" key="2">
    <source>
        <dbReference type="EMBL" id="KPI42568.1"/>
    </source>
</evidence>
<sequence>MAYTPTGATLHIHEPSTNNLFDVGIFKDTILPTLGYSSALAVLNYGLGRSTDTLATKDIFRPGYHVFNLWWSAVFRRVWYMGLPVGQVLKMQSRPEKLLLGGVTLWAGYRVASAASAWNKRDSKDDPKYLTTKQEEGFWNNALFKYYLPEAVVATVVALPFTAPFRHQGTVMTGYHPILQSTAVGLYTAGLALEFLADSQSSDKPGSSPVDDSIWNVLSNPKNLASTAVVASFPLLLYSSDMLAPIELLGPLAYYLFHRYTFDSSTTPESDAESAKAAAKDVKEGKVDYKAEAEEAKDEIAKVVKNKTFLTTIAIGTIVGILEGFTHGSALRFGD</sequence>
<reference evidence="2 3" key="1">
    <citation type="submission" date="2015-06" db="EMBL/GenBank/DDBJ databases">
        <title>Draft genome of the ant-associated black yeast Phialophora attae CBS 131958.</title>
        <authorList>
            <person name="Moreno L.F."/>
            <person name="Stielow B.J."/>
            <person name="de Hoog S."/>
            <person name="Vicente V.A."/>
            <person name="Weiss V.A."/>
            <person name="de Vries M."/>
            <person name="Cruz L.M."/>
            <person name="Souza E.M."/>
        </authorList>
    </citation>
    <scope>NUCLEOTIDE SEQUENCE [LARGE SCALE GENOMIC DNA]</scope>
    <source>
        <strain evidence="2 3">CBS 131958</strain>
    </source>
</reference>
<evidence type="ECO:0000313" key="3">
    <source>
        <dbReference type="Proteomes" id="UP000038010"/>
    </source>
</evidence>
<proteinExistence type="predicted"/>
<dbReference type="VEuPathDB" id="FungiDB:AB675_9546"/>
<protein>
    <submittedName>
        <fullName evidence="2">Uncharacterized protein</fullName>
    </submittedName>
</protein>
<dbReference type="InterPro" id="IPR010721">
    <property type="entry name" value="UstE-like"/>
</dbReference>
<evidence type="ECO:0000256" key="1">
    <source>
        <dbReference type="SAM" id="Coils"/>
    </source>
</evidence>
<organism evidence="2 3">
    <name type="scientific">Cyphellophora attinorum</name>
    <dbReference type="NCBI Taxonomy" id="1664694"/>
    <lineage>
        <taxon>Eukaryota</taxon>
        <taxon>Fungi</taxon>
        <taxon>Dikarya</taxon>
        <taxon>Ascomycota</taxon>
        <taxon>Pezizomycotina</taxon>
        <taxon>Eurotiomycetes</taxon>
        <taxon>Chaetothyriomycetidae</taxon>
        <taxon>Chaetothyriales</taxon>
        <taxon>Cyphellophoraceae</taxon>
        <taxon>Cyphellophora</taxon>
    </lineage>
</organism>
<keyword evidence="3" id="KW-1185">Reference proteome</keyword>